<dbReference type="CDD" id="cd05466">
    <property type="entry name" value="PBP2_LTTR_substrate"/>
    <property type="match status" value="1"/>
</dbReference>
<keyword evidence="3" id="KW-0238">DNA-binding</keyword>
<dbReference type="InterPro" id="IPR036388">
    <property type="entry name" value="WH-like_DNA-bd_sf"/>
</dbReference>
<organism evidence="5">
    <name type="scientific">Nocardia globerula</name>
    <dbReference type="NCBI Taxonomy" id="1818"/>
    <lineage>
        <taxon>Bacteria</taxon>
        <taxon>Bacillati</taxon>
        <taxon>Actinomycetota</taxon>
        <taxon>Actinomycetes</taxon>
        <taxon>Mycobacteriales</taxon>
        <taxon>Nocardiaceae</taxon>
        <taxon>Nocardia</taxon>
    </lineage>
</organism>
<reference evidence="5" key="1">
    <citation type="submission" date="2019-07" db="EMBL/GenBank/DDBJ databases">
        <title>Genomic Encyclopedia of Type Strains, Phase IV (KMG-IV): sequencing the most valuable type-strain genomes for metagenomic binning, comparative biology and taxonomic classification.</title>
        <authorList>
            <person name="Goeker M."/>
        </authorList>
    </citation>
    <scope>NUCLEOTIDE SEQUENCE</scope>
    <source>
        <strain evidence="5">DSM 44596</strain>
    </source>
</reference>
<dbReference type="InterPro" id="IPR050950">
    <property type="entry name" value="HTH-type_LysR_regulators"/>
</dbReference>
<dbReference type="InterPro" id="IPR036390">
    <property type="entry name" value="WH_DNA-bd_sf"/>
</dbReference>
<dbReference type="Gene3D" id="1.10.10.10">
    <property type="entry name" value="Winged helix-like DNA-binding domain superfamily/Winged helix DNA-binding domain"/>
    <property type="match status" value="1"/>
</dbReference>
<dbReference type="EMBL" id="VNIQ01000002">
    <property type="protein sequence ID" value="TYQ06119.1"/>
    <property type="molecule type" value="Genomic_DNA"/>
</dbReference>
<dbReference type="FunFam" id="1.10.10.10:FF:000001">
    <property type="entry name" value="LysR family transcriptional regulator"/>
    <property type="match status" value="1"/>
</dbReference>
<keyword evidence="2" id="KW-0805">Transcription regulation</keyword>
<evidence type="ECO:0000256" key="1">
    <source>
        <dbReference type="ARBA" id="ARBA00009437"/>
    </source>
</evidence>
<name>A0A652YSL4_NOCGL</name>
<dbReference type="Pfam" id="PF03466">
    <property type="entry name" value="LysR_substrate"/>
    <property type="match status" value="1"/>
</dbReference>
<dbReference type="InterPro" id="IPR000847">
    <property type="entry name" value="LysR_HTH_N"/>
</dbReference>
<dbReference type="Pfam" id="PF00126">
    <property type="entry name" value="HTH_1"/>
    <property type="match status" value="1"/>
</dbReference>
<dbReference type="PRINTS" id="PR00039">
    <property type="entry name" value="HTHLYSR"/>
</dbReference>
<keyword evidence="4" id="KW-0804">Transcription</keyword>
<evidence type="ECO:0000313" key="5">
    <source>
        <dbReference type="EMBL" id="TYQ06119.1"/>
    </source>
</evidence>
<protein>
    <submittedName>
        <fullName evidence="5">LysR family cyn operon transcriptional activator</fullName>
    </submittedName>
</protein>
<evidence type="ECO:0000256" key="4">
    <source>
        <dbReference type="ARBA" id="ARBA00023163"/>
    </source>
</evidence>
<dbReference type="SUPFAM" id="SSF53850">
    <property type="entry name" value="Periplasmic binding protein-like II"/>
    <property type="match status" value="1"/>
</dbReference>
<evidence type="ECO:0000256" key="3">
    <source>
        <dbReference type="ARBA" id="ARBA00023125"/>
    </source>
</evidence>
<dbReference type="Gene3D" id="3.40.190.290">
    <property type="match status" value="1"/>
</dbReference>
<sequence>MEIQQLRCLIAVAEHGSFTKAAAAVHLTQPSLSHAVAKLESEFRVKLFYRSARGVTLTPAGKLLTKPARQALSALENIESTVASLHGVTAGAIRIVTSRTFATPIAEVISAFRERYPEVRLRINSPQSESDIYASISSGEYDIAFARIDRTPPDFATQILGVETLAALLPPGNEPYGNHTELTWAQVSRLPLILPPAGNQARMAIDRVFAAHGVSVNAAVENEDYASTLDMVRAGVGACLTPGTISRIPAGVRMKAIVPAQRTRIGLVHRPGQLAPAVVAFNALAVEHFRELRTTRATSER</sequence>
<dbReference type="GO" id="GO:0003677">
    <property type="term" value="F:DNA binding"/>
    <property type="evidence" value="ECO:0007669"/>
    <property type="project" value="UniProtKB-KW"/>
</dbReference>
<dbReference type="AlphaFoldDB" id="A0A652YSL4"/>
<gene>
    <name evidence="5" type="ORF">FNL38_102251</name>
</gene>
<dbReference type="InterPro" id="IPR005119">
    <property type="entry name" value="LysR_subst-bd"/>
</dbReference>
<dbReference type="PANTHER" id="PTHR30419:SF8">
    <property type="entry name" value="NITROGEN ASSIMILATION TRANSCRIPTIONAL ACTIVATOR-RELATED"/>
    <property type="match status" value="1"/>
</dbReference>
<comment type="similarity">
    <text evidence="1">Belongs to the LysR transcriptional regulatory family.</text>
</comment>
<accession>A0A652YSL4</accession>
<dbReference type="SUPFAM" id="SSF46785">
    <property type="entry name" value="Winged helix' DNA-binding domain"/>
    <property type="match status" value="1"/>
</dbReference>
<dbReference type="PROSITE" id="PS50931">
    <property type="entry name" value="HTH_LYSR"/>
    <property type="match status" value="1"/>
</dbReference>
<proteinExistence type="inferred from homology"/>
<dbReference type="GO" id="GO:0005829">
    <property type="term" value="C:cytosol"/>
    <property type="evidence" value="ECO:0007669"/>
    <property type="project" value="TreeGrafter"/>
</dbReference>
<dbReference type="GO" id="GO:0003700">
    <property type="term" value="F:DNA-binding transcription factor activity"/>
    <property type="evidence" value="ECO:0007669"/>
    <property type="project" value="InterPro"/>
</dbReference>
<dbReference type="PANTHER" id="PTHR30419">
    <property type="entry name" value="HTH-TYPE TRANSCRIPTIONAL REGULATOR YBHD"/>
    <property type="match status" value="1"/>
</dbReference>
<evidence type="ECO:0000256" key="2">
    <source>
        <dbReference type="ARBA" id="ARBA00023015"/>
    </source>
</evidence>
<comment type="caution">
    <text evidence="5">The sequence shown here is derived from an EMBL/GenBank/DDBJ whole genome shotgun (WGS) entry which is preliminary data.</text>
</comment>